<dbReference type="Proteomes" id="UP000002173">
    <property type="component" value="Unassembled WGS sequence"/>
</dbReference>
<dbReference type="RefSeq" id="XP_001610706.1">
    <property type="nucleotide sequence ID" value="XM_001610656.1"/>
</dbReference>
<proteinExistence type="predicted"/>
<dbReference type="InterPro" id="IPR056348">
    <property type="entry name" value="Microp_apicomplexa_9"/>
</dbReference>
<organism evidence="1 2">
    <name type="scientific">Babesia bovis</name>
    <dbReference type="NCBI Taxonomy" id="5865"/>
    <lineage>
        <taxon>Eukaryota</taxon>
        <taxon>Sar</taxon>
        <taxon>Alveolata</taxon>
        <taxon>Apicomplexa</taxon>
        <taxon>Aconoidasida</taxon>
        <taxon>Piroplasmida</taxon>
        <taxon>Babesiidae</taxon>
        <taxon>Babesia</taxon>
    </lineage>
</organism>
<dbReference type="eggNOG" id="ENOG502QWVS">
    <property type="taxonomic scope" value="Eukaryota"/>
</dbReference>
<dbReference type="EMBL" id="AAXT01000002">
    <property type="protein sequence ID" value="EDO07138.1"/>
    <property type="molecule type" value="Genomic_DNA"/>
</dbReference>
<gene>
    <name evidence="1" type="ORF">BBOV_IV007840</name>
</gene>
<dbReference type="KEGG" id="bbo:BBOV_IV007840"/>
<dbReference type="OMA" id="RYITVEL"/>
<dbReference type="GeneID" id="5478940"/>
<keyword evidence="2" id="KW-1185">Reference proteome</keyword>
<dbReference type="AlphaFoldDB" id="A7ARG9"/>
<evidence type="ECO:0000313" key="1">
    <source>
        <dbReference type="EMBL" id="EDO07138.1"/>
    </source>
</evidence>
<sequence length="88" mass="9629">MATVSPRSLLIRCGVAAAIYYLPQDMGVLALLAMNKRSNSKQIAGSITSGPSTGQVDRIIKNYMMDKGFNSSKYLINKGRRYITVELA</sequence>
<comment type="caution">
    <text evidence="1">The sequence shown here is derived from an EMBL/GenBank/DDBJ whole genome shotgun (WGS) entry which is preliminary data.</text>
</comment>
<reference evidence="2" key="2">
    <citation type="journal article" date="2020" name="Data Brief">
        <title>Transcriptome dataset of Babesia bovis life stages within vertebrate and invertebrate hosts.</title>
        <authorList>
            <person name="Ueti M.W."/>
            <person name="Johnson W.C."/>
            <person name="Kappmeyer L.S."/>
            <person name="Herndon D.R."/>
            <person name="Mousel M.R."/>
            <person name="Reif K.E."/>
            <person name="Taus N.S."/>
            <person name="Ifeonu O.O."/>
            <person name="Silva J.C."/>
            <person name="Suarez C.E."/>
            <person name="Brayton K.A."/>
        </authorList>
    </citation>
    <scope>NUCLEOTIDE SEQUENCE [LARGE SCALE GENOMIC DNA]</scope>
</reference>
<reference evidence="1 2" key="1">
    <citation type="journal article" date="2007" name="PLoS Pathog.">
        <title>Genome sequence of Babesia bovis and comparative analysis of apicomplexan hemoprotozoa.</title>
        <authorList>
            <person name="Brayton K.A."/>
            <person name="Lau A.O.T."/>
            <person name="Herndon D.R."/>
            <person name="Hannick L."/>
            <person name="Kappmeyer L.S."/>
            <person name="Berens S.J."/>
            <person name="Bidwell S.L."/>
            <person name="Brown W.C."/>
            <person name="Crabtree J."/>
            <person name="Fadrosh D."/>
            <person name="Feldblum T."/>
            <person name="Forberger H.A."/>
            <person name="Haas B.J."/>
            <person name="Howell J.M."/>
            <person name="Khouri H."/>
            <person name="Koo H."/>
            <person name="Mann D.J."/>
            <person name="Norimine J."/>
            <person name="Paulsen I.T."/>
            <person name="Radune D."/>
            <person name="Ren Q."/>
            <person name="Smith R.K. Jr."/>
            <person name="Suarez C.E."/>
            <person name="White O."/>
            <person name="Wortman J.R."/>
            <person name="Knowles D.P. Jr."/>
            <person name="McElwain T.F."/>
            <person name="Nene V.M."/>
        </authorList>
    </citation>
    <scope>NUCLEOTIDE SEQUENCE [LARGE SCALE GENOMIC DNA]</scope>
    <source>
        <strain evidence="1">T2Bo</strain>
    </source>
</reference>
<evidence type="ECO:0000313" key="2">
    <source>
        <dbReference type="Proteomes" id="UP000002173"/>
    </source>
</evidence>
<dbReference type="VEuPathDB" id="PiroplasmaDB:BBOV_IV007840"/>
<name>A7ARG9_BABBO</name>
<accession>A7ARG9</accession>
<dbReference type="InParanoid" id="A7ARG9"/>
<protein>
    <submittedName>
        <fullName evidence="1">Uncharacterized protein</fullName>
    </submittedName>
</protein>
<reference evidence="2" key="3">
    <citation type="journal article" date="2021" name="Int. J. Parasitol.">
        <title>Comparative analysis of gene expression between Babesia bovis blood stages and kinetes allowed by improved genome annotation.</title>
        <authorList>
            <person name="Ueti M.W."/>
            <person name="Johnson W.C."/>
            <person name="Kappmeyer L.S."/>
            <person name="Herndon D.R."/>
            <person name="Mousel M.R."/>
            <person name="Reif K.E."/>
            <person name="Taus N.S."/>
            <person name="Ifeonu O.O."/>
            <person name="Silva J.C."/>
            <person name="Suarez C.E."/>
            <person name="Brayton K.A."/>
        </authorList>
    </citation>
    <scope>NUCLEOTIDE SEQUENCE [LARGE SCALE GENOMIC DNA]</scope>
</reference>
<dbReference type="Pfam" id="PF23513">
    <property type="entry name" value="Microp_apicomplexa_9"/>
    <property type="match status" value="1"/>
</dbReference>